<name>A0ACC3DB47_9PEZI</name>
<comment type="caution">
    <text evidence="1">The sequence shown here is derived from an EMBL/GenBank/DDBJ whole genome shotgun (WGS) entry which is preliminary data.</text>
</comment>
<protein>
    <submittedName>
        <fullName evidence="1">Uncharacterized protein</fullName>
    </submittedName>
</protein>
<organism evidence="1 2">
    <name type="scientific">Coniosporium uncinatum</name>
    <dbReference type="NCBI Taxonomy" id="93489"/>
    <lineage>
        <taxon>Eukaryota</taxon>
        <taxon>Fungi</taxon>
        <taxon>Dikarya</taxon>
        <taxon>Ascomycota</taxon>
        <taxon>Pezizomycotina</taxon>
        <taxon>Dothideomycetes</taxon>
        <taxon>Dothideomycetes incertae sedis</taxon>
        <taxon>Coniosporium</taxon>
    </lineage>
</organism>
<reference evidence="1" key="1">
    <citation type="submission" date="2024-09" db="EMBL/GenBank/DDBJ databases">
        <title>Black Yeasts Isolated from many extreme environments.</title>
        <authorList>
            <person name="Coleine C."/>
            <person name="Stajich J.E."/>
            <person name="Selbmann L."/>
        </authorList>
    </citation>
    <scope>NUCLEOTIDE SEQUENCE</scope>
    <source>
        <strain evidence="1">CCFEE 5737</strain>
    </source>
</reference>
<dbReference type="EMBL" id="JAWDJW010006453">
    <property type="protein sequence ID" value="KAK3064669.1"/>
    <property type="molecule type" value="Genomic_DNA"/>
</dbReference>
<evidence type="ECO:0000313" key="2">
    <source>
        <dbReference type="Proteomes" id="UP001186974"/>
    </source>
</evidence>
<keyword evidence="2" id="KW-1185">Reference proteome</keyword>
<gene>
    <name evidence="1" type="ORF">LTS18_005047</name>
</gene>
<accession>A0ACC3DB47</accession>
<proteinExistence type="predicted"/>
<feature type="non-terminal residue" evidence="1">
    <location>
        <position position="238"/>
    </location>
</feature>
<evidence type="ECO:0000313" key="1">
    <source>
        <dbReference type="EMBL" id="KAK3064669.1"/>
    </source>
</evidence>
<dbReference type="Proteomes" id="UP001186974">
    <property type="component" value="Unassembled WGS sequence"/>
</dbReference>
<sequence length="238" mass="26110">MKAFTHFSTSQQSQEYNNSLHVAWPSPPRPAAPETSFVETSSVRSSDVSSTTSDSKSTTAGAETPSRKLNKEATKRSSLKPQTPEKAHQAPIHNAVRTAFQKPDGPWIKEQAESFDLEPDYQRQSFQSLVHVQSRQPPHAQALQQYHQYAEPKSTYTEMLSQGLGKLLGFTATTFDGNVYAAGLGEPESPFSASKRQNIPVQTGASHGHIYANTDSRVAEYHSPTTTRISVDDISGNC</sequence>